<proteinExistence type="predicted"/>
<sequence>MKLPSLQSAYAIILDFDKTNLSLPYDEALSNIRNVIVQFQFKPLTNNVYVCTSSKNQLALLYMLVQELSNITWLRSSLVTLKAFKIDNISDFTDIIKGK</sequence>
<comment type="caution">
    <text evidence="1">The sequence shown here is derived from an EMBL/GenBank/DDBJ whole genome shotgun (WGS) entry which is preliminary data.</text>
</comment>
<dbReference type="AlphaFoldDB" id="R6X1T0"/>
<evidence type="ECO:0000313" key="1">
    <source>
        <dbReference type="EMBL" id="CDD10231.1"/>
    </source>
</evidence>
<dbReference type="HOGENOM" id="CLU_145265_4_0_9"/>
<name>R6X1T0_9FIRM</name>
<dbReference type="EMBL" id="CBGL010000028">
    <property type="protein sequence ID" value="CDD10231.1"/>
    <property type="molecule type" value="Genomic_DNA"/>
</dbReference>
<protein>
    <submittedName>
        <fullName evidence="1">Virulence-associated protein D</fullName>
    </submittedName>
</protein>
<organism evidence="1 2">
    <name type="scientific">Phascolarctobacterium succinatutens CAG:287</name>
    <dbReference type="NCBI Taxonomy" id="1263101"/>
    <lineage>
        <taxon>Bacteria</taxon>
        <taxon>Bacillati</taxon>
        <taxon>Bacillota</taxon>
        <taxon>Negativicutes</taxon>
        <taxon>Acidaminococcales</taxon>
        <taxon>Acidaminococcaceae</taxon>
        <taxon>Phascolarctobacterium</taxon>
    </lineage>
</organism>
<evidence type="ECO:0000313" key="2">
    <source>
        <dbReference type="Proteomes" id="UP000014937"/>
    </source>
</evidence>
<dbReference type="Proteomes" id="UP000014937">
    <property type="component" value="Unassembled WGS sequence"/>
</dbReference>
<reference evidence="1" key="1">
    <citation type="submission" date="2012-11" db="EMBL/GenBank/DDBJ databases">
        <title>Dependencies among metagenomic species, viruses, plasmids and units of genetic variation.</title>
        <authorList>
            <person name="Nielsen H.B."/>
            <person name="Almeida M."/>
            <person name="Juncker A.S."/>
            <person name="Rasmussen S."/>
            <person name="Li J."/>
            <person name="Sunagawa S."/>
            <person name="Plichta D."/>
            <person name="Gautier L."/>
            <person name="Le Chatelier E."/>
            <person name="Peletier E."/>
            <person name="Bonde I."/>
            <person name="Nielsen T."/>
            <person name="Manichanh C."/>
            <person name="Arumugam M."/>
            <person name="Batto J."/>
            <person name="Santos M.B.Q.D."/>
            <person name="Blom N."/>
            <person name="Borruel N."/>
            <person name="Burgdorf K.S."/>
            <person name="Boumezbeur F."/>
            <person name="Casellas F."/>
            <person name="Dore J."/>
            <person name="Guarner F."/>
            <person name="Hansen T."/>
            <person name="Hildebrand F."/>
            <person name="Kaas R.S."/>
            <person name="Kennedy S."/>
            <person name="Kristiansen K."/>
            <person name="Kultima J.R."/>
            <person name="Leonard P."/>
            <person name="Levenez F."/>
            <person name="Lund O."/>
            <person name="Moumen B."/>
            <person name="Le Paslier D."/>
            <person name="Pons N."/>
            <person name="Pedersen O."/>
            <person name="Prifti E."/>
            <person name="Qin J."/>
            <person name="Raes J."/>
            <person name="Tap J."/>
            <person name="Tims S."/>
            <person name="Ussery D.W."/>
            <person name="Yamada T."/>
            <person name="MetaHit consortium"/>
            <person name="Renault P."/>
            <person name="Sicheritz-Ponten T."/>
            <person name="Bork P."/>
            <person name="Wang J."/>
            <person name="Brunak S."/>
            <person name="Ehrlich S.D."/>
        </authorList>
    </citation>
    <scope>NUCLEOTIDE SEQUENCE [LARGE SCALE GENOMIC DNA]</scope>
</reference>
<accession>R6X1T0</accession>
<gene>
    <name evidence="1" type="ORF">BN587_01887</name>
</gene>
<dbReference type="Gene3D" id="3.30.70.240">
    <property type="match status" value="1"/>
</dbReference>